<dbReference type="PANTHER" id="PTHR30532:SF21">
    <property type="entry name" value="SIDEROPHORE-BINDING LIPOPROTEIN YFIY-RELATED"/>
    <property type="match status" value="1"/>
</dbReference>
<dbReference type="GO" id="GO:1901678">
    <property type="term" value="P:iron coordination entity transport"/>
    <property type="evidence" value="ECO:0007669"/>
    <property type="project" value="UniProtKB-ARBA"/>
</dbReference>
<evidence type="ECO:0000259" key="6">
    <source>
        <dbReference type="PROSITE" id="PS50983"/>
    </source>
</evidence>
<evidence type="ECO:0000256" key="1">
    <source>
        <dbReference type="ARBA" id="ARBA00004196"/>
    </source>
</evidence>
<organism evidence="7 8">
    <name type="scientific">Pigmentiphaga aceris</name>
    <dbReference type="NCBI Taxonomy" id="1940612"/>
    <lineage>
        <taxon>Bacteria</taxon>
        <taxon>Pseudomonadati</taxon>
        <taxon>Pseudomonadota</taxon>
        <taxon>Betaproteobacteria</taxon>
        <taxon>Burkholderiales</taxon>
        <taxon>Alcaligenaceae</taxon>
        <taxon>Pigmentiphaga</taxon>
    </lineage>
</organism>
<dbReference type="Proteomes" id="UP000325161">
    <property type="component" value="Chromosome"/>
</dbReference>
<keyword evidence="5" id="KW-0732">Signal</keyword>
<comment type="similarity">
    <text evidence="2">Belongs to the bacterial solute-binding protein 8 family.</text>
</comment>
<reference evidence="7 8" key="1">
    <citation type="submission" date="2019-08" db="EMBL/GenBank/DDBJ databases">
        <title>Amphibian skin-associated Pigmentiphaga: genome sequence and occurrence across geography and hosts.</title>
        <authorList>
            <person name="Bletz M.C."/>
            <person name="Bunk B."/>
            <person name="Sproeer C."/>
            <person name="Biwer P."/>
            <person name="Reiter S."/>
            <person name="Rabemananjara F.C.E."/>
            <person name="Schulz S."/>
            <person name="Overmann J."/>
            <person name="Vences M."/>
        </authorList>
    </citation>
    <scope>NUCLEOTIDE SEQUENCE [LARGE SCALE GENOMIC DNA]</scope>
    <source>
        <strain evidence="7 8">Mada1488</strain>
    </source>
</reference>
<gene>
    <name evidence="7" type="ORF">FXN63_18965</name>
</gene>
<accession>A0A5C0B3Y2</accession>
<sequence length="278" mass="30832">MHAADARDATAASQRVATLYQGATDIVVALGVKPAAVVESWSERPTYRYLRDALKGSLPLGLETQPSLEDLIYLRPTLIVGSRFRHARIEPLLARIAPTLMLDDVYDFRTGMREIGRAIGRSALADRLLAAFADRTAQLRTRLAASFGARWPLTVSVLDFRDDHVRAYLENSYSGLILGQLGFARMPVQRGPTRVMEKLVSAEQIPVADADVFFVLQRSGSAQVQRTLRAWQAHPLWTTLRAPREGLVFPVDNVSWSLAGGFQTAHKVLDDVERVLLT</sequence>
<dbReference type="SUPFAM" id="SSF53807">
    <property type="entry name" value="Helical backbone' metal receptor"/>
    <property type="match status" value="1"/>
</dbReference>
<evidence type="ECO:0000256" key="4">
    <source>
        <dbReference type="ARBA" id="ARBA00022496"/>
    </source>
</evidence>
<dbReference type="Pfam" id="PF01497">
    <property type="entry name" value="Peripla_BP_2"/>
    <property type="match status" value="1"/>
</dbReference>
<keyword evidence="3" id="KW-0813">Transport</keyword>
<keyword evidence="4" id="KW-0408">Iron</keyword>
<proteinExistence type="inferred from homology"/>
<dbReference type="CDD" id="cd01146">
    <property type="entry name" value="FhuD"/>
    <property type="match status" value="1"/>
</dbReference>
<comment type="subcellular location">
    <subcellularLocation>
        <location evidence="1">Cell envelope</location>
    </subcellularLocation>
</comment>
<dbReference type="InterPro" id="IPR002491">
    <property type="entry name" value="ABC_transptr_periplasmic_BD"/>
</dbReference>
<feature type="domain" description="Fe/B12 periplasmic-binding" evidence="6">
    <location>
        <begin position="15"/>
        <end position="278"/>
    </location>
</feature>
<evidence type="ECO:0000256" key="5">
    <source>
        <dbReference type="ARBA" id="ARBA00022729"/>
    </source>
</evidence>
<dbReference type="PANTHER" id="PTHR30532">
    <property type="entry name" value="IRON III DICITRATE-BINDING PERIPLASMIC PROTEIN"/>
    <property type="match status" value="1"/>
</dbReference>
<evidence type="ECO:0000256" key="3">
    <source>
        <dbReference type="ARBA" id="ARBA00022448"/>
    </source>
</evidence>
<dbReference type="PROSITE" id="PS50983">
    <property type="entry name" value="FE_B12_PBP"/>
    <property type="match status" value="1"/>
</dbReference>
<dbReference type="KEGG" id="pacr:FXN63_18965"/>
<dbReference type="OrthoDB" id="9793175at2"/>
<dbReference type="Gene3D" id="3.40.50.1980">
    <property type="entry name" value="Nitrogenase molybdenum iron protein domain"/>
    <property type="match status" value="2"/>
</dbReference>
<dbReference type="EMBL" id="CP043046">
    <property type="protein sequence ID" value="QEI09428.1"/>
    <property type="molecule type" value="Genomic_DNA"/>
</dbReference>
<protein>
    <submittedName>
        <fullName evidence="7">Iron-siderophore ABC transporter substrate-binding protein</fullName>
    </submittedName>
</protein>
<dbReference type="GO" id="GO:0030288">
    <property type="term" value="C:outer membrane-bounded periplasmic space"/>
    <property type="evidence" value="ECO:0007669"/>
    <property type="project" value="TreeGrafter"/>
</dbReference>
<dbReference type="InterPro" id="IPR051313">
    <property type="entry name" value="Bact_iron-sidero_bind"/>
</dbReference>
<name>A0A5C0B3Y2_9BURK</name>
<evidence type="ECO:0000256" key="2">
    <source>
        <dbReference type="ARBA" id="ARBA00008814"/>
    </source>
</evidence>
<keyword evidence="4" id="KW-0406">Ion transport</keyword>
<evidence type="ECO:0000313" key="8">
    <source>
        <dbReference type="Proteomes" id="UP000325161"/>
    </source>
</evidence>
<keyword evidence="4" id="KW-0410">Iron transport</keyword>
<dbReference type="AlphaFoldDB" id="A0A5C0B3Y2"/>
<keyword evidence="8" id="KW-1185">Reference proteome</keyword>
<evidence type="ECO:0000313" key="7">
    <source>
        <dbReference type="EMBL" id="QEI09428.1"/>
    </source>
</evidence>